<dbReference type="GO" id="GO:0005524">
    <property type="term" value="F:ATP binding"/>
    <property type="evidence" value="ECO:0007669"/>
    <property type="project" value="UniProtKB-KW"/>
</dbReference>
<evidence type="ECO:0000256" key="8">
    <source>
        <dbReference type="ARBA" id="ARBA00022840"/>
    </source>
</evidence>
<comment type="similarity">
    <text evidence="2">In the central section; belongs to the CRISPR-associated helicase Cas3 family.</text>
</comment>
<dbReference type="eggNOG" id="COG1203">
    <property type="taxonomic scope" value="Bacteria"/>
</dbReference>
<evidence type="ECO:0000256" key="1">
    <source>
        <dbReference type="ARBA" id="ARBA00006847"/>
    </source>
</evidence>
<dbReference type="PANTHER" id="PTHR47963:SF9">
    <property type="entry name" value="CRISPR-ASSOCIATED ENDONUCLEASE_HELICASE CAS3"/>
    <property type="match status" value="1"/>
</dbReference>
<evidence type="ECO:0000256" key="9">
    <source>
        <dbReference type="ARBA" id="ARBA00023118"/>
    </source>
</evidence>
<keyword evidence="8" id="KW-0067">ATP-binding</keyword>
<dbReference type="Gene3D" id="1.10.3210.30">
    <property type="match status" value="1"/>
</dbReference>
<dbReference type="PROSITE" id="PS51643">
    <property type="entry name" value="HD_CAS3"/>
    <property type="match status" value="1"/>
</dbReference>
<evidence type="ECO:0000256" key="5">
    <source>
        <dbReference type="ARBA" id="ARBA00022741"/>
    </source>
</evidence>
<dbReference type="PROSITE" id="PS51194">
    <property type="entry name" value="HELICASE_CTER"/>
    <property type="match status" value="1"/>
</dbReference>
<accession>A0A081P891</accession>
<dbReference type="GO" id="GO:0046872">
    <property type="term" value="F:metal ion binding"/>
    <property type="evidence" value="ECO:0007669"/>
    <property type="project" value="UniProtKB-KW"/>
</dbReference>
<evidence type="ECO:0000256" key="2">
    <source>
        <dbReference type="ARBA" id="ARBA00009046"/>
    </source>
</evidence>
<dbReference type="RefSeq" id="WP_036678289.1">
    <property type="nucleotide sequence ID" value="NZ_JNVM01000005.1"/>
</dbReference>
<dbReference type="AlphaFoldDB" id="A0A081P891"/>
<gene>
    <name evidence="12" type="ORF">ET33_29715</name>
</gene>
<feature type="domain" description="Helicase C-terminal" evidence="10">
    <location>
        <begin position="487"/>
        <end position="665"/>
    </location>
</feature>
<dbReference type="NCBIfam" id="TIGR01587">
    <property type="entry name" value="cas3_core"/>
    <property type="match status" value="1"/>
</dbReference>
<dbReference type="PANTHER" id="PTHR47963">
    <property type="entry name" value="DEAD-BOX ATP-DEPENDENT RNA HELICASE 47, MITOCHONDRIAL"/>
    <property type="match status" value="1"/>
</dbReference>
<dbReference type="GO" id="GO:0003724">
    <property type="term" value="F:RNA helicase activity"/>
    <property type="evidence" value="ECO:0007669"/>
    <property type="project" value="TreeGrafter"/>
</dbReference>
<dbReference type="InterPro" id="IPR011545">
    <property type="entry name" value="DEAD/DEAH_box_helicase_dom"/>
</dbReference>
<dbReference type="InterPro" id="IPR050547">
    <property type="entry name" value="DEAD_box_RNA_helicases"/>
</dbReference>
<keyword evidence="5" id="KW-0547">Nucleotide-binding</keyword>
<name>A0A081P891_9BACL</name>
<evidence type="ECO:0008006" key="14">
    <source>
        <dbReference type="Google" id="ProtNLM"/>
    </source>
</evidence>
<dbReference type="InterPro" id="IPR006483">
    <property type="entry name" value="CRISPR-assoc_Cas3_HD"/>
</dbReference>
<keyword evidence="9" id="KW-0051">Antiviral defense</keyword>
<evidence type="ECO:0000313" key="12">
    <source>
        <dbReference type="EMBL" id="KEQ26914.1"/>
    </source>
</evidence>
<dbReference type="GO" id="GO:0016787">
    <property type="term" value="F:hydrolase activity"/>
    <property type="evidence" value="ECO:0007669"/>
    <property type="project" value="UniProtKB-KW"/>
</dbReference>
<dbReference type="NCBIfam" id="TIGR01596">
    <property type="entry name" value="cas3_HD"/>
    <property type="match status" value="1"/>
</dbReference>
<dbReference type="EMBL" id="JNVM01000005">
    <property type="protein sequence ID" value="KEQ26914.1"/>
    <property type="molecule type" value="Genomic_DNA"/>
</dbReference>
<organism evidence="12 13">
    <name type="scientific">Paenibacillus tyrfis</name>
    <dbReference type="NCBI Taxonomy" id="1501230"/>
    <lineage>
        <taxon>Bacteria</taxon>
        <taxon>Bacillati</taxon>
        <taxon>Bacillota</taxon>
        <taxon>Bacilli</taxon>
        <taxon>Bacillales</taxon>
        <taxon>Paenibacillaceae</taxon>
        <taxon>Paenibacillus</taxon>
    </lineage>
</organism>
<protein>
    <recommendedName>
        <fullName evidence="14">CRISPR-associated protein Cas3</fullName>
    </recommendedName>
</protein>
<dbReference type="Pfam" id="PF00270">
    <property type="entry name" value="DEAD"/>
    <property type="match status" value="1"/>
</dbReference>
<dbReference type="Proteomes" id="UP000028123">
    <property type="component" value="Unassembled WGS sequence"/>
</dbReference>
<keyword evidence="3" id="KW-0540">Nuclease</keyword>
<dbReference type="Pfam" id="PF22590">
    <property type="entry name" value="Cas3-like_C_2"/>
    <property type="match status" value="1"/>
</dbReference>
<keyword evidence="4" id="KW-0479">Metal-binding</keyword>
<dbReference type="GO" id="GO:0003723">
    <property type="term" value="F:RNA binding"/>
    <property type="evidence" value="ECO:0007669"/>
    <property type="project" value="TreeGrafter"/>
</dbReference>
<dbReference type="GO" id="GO:0004518">
    <property type="term" value="F:nuclease activity"/>
    <property type="evidence" value="ECO:0007669"/>
    <property type="project" value="UniProtKB-KW"/>
</dbReference>
<evidence type="ECO:0000256" key="7">
    <source>
        <dbReference type="ARBA" id="ARBA00022806"/>
    </source>
</evidence>
<dbReference type="Gene3D" id="3.40.50.300">
    <property type="entry name" value="P-loop containing nucleotide triphosphate hydrolases"/>
    <property type="match status" value="2"/>
</dbReference>
<keyword evidence="13" id="KW-1185">Reference proteome</keyword>
<dbReference type="SMART" id="SM00490">
    <property type="entry name" value="HELICc"/>
    <property type="match status" value="1"/>
</dbReference>
<keyword evidence="6" id="KW-0378">Hydrolase</keyword>
<dbReference type="InterPro" id="IPR006474">
    <property type="entry name" value="Helicase_Cas3_CRISPR-ass_core"/>
</dbReference>
<comment type="caution">
    <text evidence="12">The sequence shown here is derived from an EMBL/GenBank/DDBJ whole genome shotgun (WGS) entry which is preliminary data.</text>
</comment>
<dbReference type="SUPFAM" id="SSF52540">
    <property type="entry name" value="P-loop containing nucleoside triphosphate hydrolases"/>
    <property type="match status" value="1"/>
</dbReference>
<keyword evidence="7" id="KW-0347">Helicase</keyword>
<evidence type="ECO:0000256" key="6">
    <source>
        <dbReference type="ARBA" id="ARBA00022801"/>
    </source>
</evidence>
<dbReference type="CDD" id="cd09641">
    <property type="entry name" value="Cas3''_I"/>
    <property type="match status" value="1"/>
</dbReference>
<dbReference type="InterPro" id="IPR038257">
    <property type="entry name" value="CRISPR-assoc_Cas3_HD_sf"/>
</dbReference>
<evidence type="ECO:0000256" key="4">
    <source>
        <dbReference type="ARBA" id="ARBA00022723"/>
    </source>
</evidence>
<dbReference type="InterPro" id="IPR054712">
    <property type="entry name" value="Cas3-like_dom"/>
</dbReference>
<dbReference type="CDD" id="cd17930">
    <property type="entry name" value="DEXHc_cas3"/>
    <property type="match status" value="1"/>
</dbReference>
<sequence>MRFRSHPERELSDHMQDVHRRVLSMLERTPIEEAERDAWARLLRLLASCHDFGKYTSFFQKHLAGDRSIGKESYHSLLGALFGSYVREQSWSSATDWKQHEYYLPLIVYFIIVQHHSHLRDFADTVPSKQDYLAAQLQDITHNLREIEQDLHQSFPELTPHLLAFLDHFEEHMNQLSGKHNFVPRFFRQLPEYDLSLALMVQVAFSFLIDADKHSAAENDSVPPSQLSPGLVEAYRIRQFAKAAQKNDTMVVKRNLVKQIVVENVSRVELSKSFHTFTSPTGTGKTLAALEGALLLRDRLSKQGSPPRRIIYVLPFTSIIDQNYAVIQNVITQGKTNSQLVLKHHYMSEIEYGKADGTDELSLDRQLMFIESWESEVIVTTYVQLLHTMLSNQNRQLKKLHNLAGSIVILDEVQNIPFAYWLLTEQLCKAYSKQFDNKWILLTATQPKIFPDSDTVEWLDHPEYHNTCFFADMNRTEIRLLGERYLDLEEWLDAAYAEAEKVPSVLIIVNTIATSTQVYDYFCERMDGDSDEVVYYLSANLIFEHRKKVLKRVRQRLDNGLPVILVSTQVVEAGVDVDFHCVIRDLGPMDSIIQAAGRCNRHGRRPSPESVVVIPLHKASAKKADSAIVYGQDAYIAVETMREFRAGHNDGAIPEKAYQQMVDSYYQKLLYLKENGESRKRLSQLQKLEFDKLSDFSLIPKKNRTIAVYVQYNWKAVWLWNYYVERVCKEKDLNRRRENYLRCKTKLRQFQMDVDCRYVRNRELEYGFVLIRPEWVEADQYYDRRTGWIRDPNDEEAFIW</sequence>
<comment type="similarity">
    <text evidence="1">In the N-terminal section; belongs to the CRISPR-associated nuclease Cas3-HD family.</text>
</comment>
<dbReference type="GO" id="GO:0051607">
    <property type="term" value="P:defense response to virus"/>
    <property type="evidence" value="ECO:0007669"/>
    <property type="project" value="UniProtKB-KW"/>
</dbReference>
<evidence type="ECO:0000313" key="13">
    <source>
        <dbReference type="Proteomes" id="UP000028123"/>
    </source>
</evidence>
<evidence type="ECO:0000259" key="11">
    <source>
        <dbReference type="PROSITE" id="PS51643"/>
    </source>
</evidence>
<feature type="domain" description="HD Cas3-type" evidence="11">
    <location>
        <begin position="4"/>
        <end position="215"/>
    </location>
</feature>
<proteinExistence type="inferred from homology"/>
<reference evidence="12 13" key="1">
    <citation type="submission" date="2014-06" db="EMBL/GenBank/DDBJ databases">
        <title>Draft genome sequence of Paenibacillus sp. MSt1.</title>
        <authorList>
            <person name="Aw Y.K."/>
            <person name="Ong K.S."/>
            <person name="Gan H.M."/>
            <person name="Lee S.M."/>
        </authorList>
    </citation>
    <scope>NUCLEOTIDE SEQUENCE [LARGE SCALE GENOMIC DNA]</scope>
    <source>
        <strain evidence="12 13">MSt1</strain>
    </source>
</reference>
<dbReference type="InterPro" id="IPR027417">
    <property type="entry name" value="P-loop_NTPase"/>
</dbReference>
<evidence type="ECO:0000256" key="3">
    <source>
        <dbReference type="ARBA" id="ARBA00022722"/>
    </source>
</evidence>
<dbReference type="InterPro" id="IPR001650">
    <property type="entry name" value="Helicase_C-like"/>
</dbReference>
<evidence type="ECO:0000259" key="10">
    <source>
        <dbReference type="PROSITE" id="PS51194"/>
    </source>
</evidence>
<dbReference type="OrthoDB" id="9810236at2"/>